<dbReference type="SMART" id="SM00112">
    <property type="entry name" value="CA"/>
    <property type="match status" value="6"/>
</dbReference>
<feature type="domain" description="C1q" evidence="10">
    <location>
        <begin position="1091"/>
        <end position="1228"/>
    </location>
</feature>
<evidence type="ECO:0000256" key="8">
    <source>
        <dbReference type="SAM" id="SignalP"/>
    </source>
</evidence>
<sequence length="1228" mass="135287">MGEIKPLSCLVVAALLSTAVGTGLPPDVVTLRHSYVAAEDTPPGSVLFIFTASHHLTILQFVLEVHSMLLVTDVNDNPPKFDRSVYTADVNKNTSVGTIVFNDIHTTDPDTGTGGVVFYQMVPVGSDTHDIFVINSTSGSVILNQSLDFQTTNSFHYLVTATDGGGLRSHADLYFAILGVKNTLPSYTVLAQNSTTMDRPPVFRRIKCETMLPENGLSFYQPLRLEATHGDKPQSYYDRITYSLSSSSSPPGLAGHFHVDPFTGDLTVVQALDFDNIAFSGQPGVITLTVVAKDHGPVSLSSKLIAVHAQDGDGGAPNNHVFYFLETGGLDQFAIDHVTGIITVVGKLDHESVANYSLRIMARDQGADPRYSYCTVHVTVSDVNDEPPRFREKHVTTEVSDGAFPFTFNMSAVDLDLNSHLKYSILWNDSYGVFASLDIIRGGDLAQWLDIESEHGMIYQKRVFNSSHLTRFVLTLLVQDVNAPDPNLQQDTAILRINVRETIRTRRSADVSDISNTLHISNKGWKKWDTAVAFSAGLTHFLKVKEAQRVVYNKVFINDGSGYSNTTGTFTCPQSGKYVFEVHTFAPRNSSVWLSLYHQVTRVTTLKVHAGKDSKAESVTAVLQLLQGDEVYVIHNSSFSTSVIEMGTFRTTWTLTIIITIYRVAAGSPTGGAATRTGSLDHVNKLAPEFDTTEMRVSVKEGSPLGQVVVKITAYDRDAGDEGVITYSLHYNQGMFRIDPVSGVVSVASHNIDRETEDTYVLLVQAEDDGGLFSTMTLIITIEDINDNPPIFGQTTYSAILPENEMYFTQPLQLKALDFDNISFSAGHPGEIILTAMAKDHGRVHLNSTAVVIITLVTKYVPCNAITNHIQDTNDNIPQFENDTYHKTVPENISTGSEVVVVHARDSDSSAPNNHVFYFLETGGRDDFAIDHVTGVITVVGKLDRETLANYSLHVMARDQGADPLYSYCTVYINVSDINDEPPRFREKHATTAESDGVFGSIYNMGAVDLDLDARLKYSILWNESYGLSASLTMITGDQLWSWIDIDSENGILLEKRPFDSSHVIRFYLTLLVQDLNAFNPKPQQDTEHQKWEAKISFLAANIHYLEVTNAQRIVYEKILVNEGSGYSNTTGTFTCSQTGKYVFEVHTFAPPNSSVWLALYHQVTRVTTLEVHEGEDSKAESVTAVLQLLQSDEVYVMSTPGHSSRLFGAPDAILNTFSGYLLSPASE</sequence>
<evidence type="ECO:0000256" key="3">
    <source>
        <dbReference type="ARBA" id="ARBA00022737"/>
    </source>
</evidence>
<evidence type="ECO:0000256" key="1">
    <source>
        <dbReference type="ARBA" id="ARBA00004370"/>
    </source>
</evidence>
<evidence type="ECO:0000256" key="5">
    <source>
        <dbReference type="ARBA" id="ARBA00022989"/>
    </source>
</evidence>
<feature type="domain" description="C1q" evidence="10">
    <location>
        <begin position="527"/>
        <end position="667"/>
    </location>
</feature>
<dbReference type="EMBL" id="PZQS01000001">
    <property type="protein sequence ID" value="PVD37772.1"/>
    <property type="molecule type" value="Genomic_DNA"/>
</dbReference>
<dbReference type="OrthoDB" id="10009278at2759"/>
<dbReference type="Gene3D" id="2.60.120.40">
    <property type="match status" value="2"/>
</dbReference>
<dbReference type="PROSITE" id="PS50871">
    <property type="entry name" value="C1Q"/>
    <property type="match status" value="2"/>
</dbReference>
<dbReference type="PRINTS" id="PR00007">
    <property type="entry name" value="COMPLEMNTC1Q"/>
</dbReference>
<dbReference type="PROSITE" id="PS50268">
    <property type="entry name" value="CADHERIN_2"/>
    <property type="match status" value="5"/>
</dbReference>
<dbReference type="Proteomes" id="UP000245119">
    <property type="component" value="Linkage Group LG1"/>
</dbReference>
<dbReference type="InterPro" id="IPR002126">
    <property type="entry name" value="Cadherin-like_dom"/>
</dbReference>
<dbReference type="GO" id="GO:0045296">
    <property type="term" value="F:cadherin binding"/>
    <property type="evidence" value="ECO:0007669"/>
    <property type="project" value="TreeGrafter"/>
</dbReference>
<organism evidence="11 12">
    <name type="scientific">Pomacea canaliculata</name>
    <name type="common">Golden apple snail</name>
    <dbReference type="NCBI Taxonomy" id="400727"/>
    <lineage>
        <taxon>Eukaryota</taxon>
        <taxon>Metazoa</taxon>
        <taxon>Spiralia</taxon>
        <taxon>Lophotrochozoa</taxon>
        <taxon>Mollusca</taxon>
        <taxon>Gastropoda</taxon>
        <taxon>Caenogastropoda</taxon>
        <taxon>Architaenioglossa</taxon>
        <taxon>Ampullarioidea</taxon>
        <taxon>Ampullariidae</taxon>
        <taxon>Pomacea</taxon>
    </lineage>
</organism>
<dbReference type="PANTHER" id="PTHR24027:SF438">
    <property type="entry name" value="CADHERIN 23"/>
    <property type="match status" value="1"/>
</dbReference>
<keyword evidence="3" id="KW-0677">Repeat</keyword>
<dbReference type="Pfam" id="PF00028">
    <property type="entry name" value="Cadherin"/>
    <property type="match status" value="4"/>
</dbReference>
<dbReference type="GO" id="GO:0016342">
    <property type="term" value="C:catenin complex"/>
    <property type="evidence" value="ECO:0007669"/>
    <property type="project" value="TreeGrafter"/>
</dbReference>
<feature type="domain" description="Cadherin" evidence="9">
    <location>
        <begin position="212"/>
        <end position="302"/>
    </location>
</feature>
<proteinExistence type="predicted"/>
<feature type="chain" id="PRO_5015651077" evidence="8">
    <location>
        <begin position="24"/>
        <end position="1228"/>
    </location>
</feature>
<dbReference type="PROSITE" id="PS00232">
    <property type="entry name" value="CADHERIN_1"/>
    <property type="match status" value="2"/>
</dbReference>
<dbReference type="Pfam" id="PF00386">
    <property type="entry name" value="C1q"/>
    <property type="match status" value="2"/>
</dbReference>
<dbReference type="InterPro" id="IPR001073">
    <property type="entry name" value="C1q_dom"/>
</dbReference>
<dbReference type="Gene3D" id="2.60.40.60">
    <property type="entry name" value="Cadherins"/>
    <property type="match status" value="8"/>
</dbReference>
<feature type="domain" description="Cadherin" evidence="9">
    <location>
        <begin position="304"/>
        <end position="390"/>
    </location>
</feature>
<dbReference type="PANTHER" id="PTHR24027">
    <property type="entry name" value="CADHERIN-23"/>
    <property type="match status" value="1"/>
</dbReference>
<comment type="caution">
    <text evidence="11">The sequence shown here is derived from an EMBL/GenBank/DDBJ whole genome shotgun (WGS) entry which is preliminary data.</text>
</comment>
<dbReference type="InterPro" id="IPR039808">
    <property type="entry name" value="Cadherin"/>
</dbReference>
<keyword evidence="5" id="KW-1133">Transmembrane helix</keyword>
<comment type="subcellular location">
    <subcellularLocation>
        <location evidence="1">Membrane</location>
    </subcellularLocation>
</comment>
<evidence type="ECO:0000256" key="2">
    <source>
        <dbReference type="ARBA" id="ARBA00022692"/>
    </source>
</evidence>
<dbReference type="InterPro" id="IPR015919">
    <property type="entry name" value="Cadherin-like_sf"/>
</dbReference>
<feature type="signal peptide" evidence="8">
    <location>
        <begin position="1"/>
        <end position="23"/>
    </location>
</feature>
<dbReference type="SUPFAM" id="SSF49313">
    <property type="entry name" value="Cadherin-like"/>
    <property type="match status" value="8"/>
</dbReference>
<evidence type="ECO:0000313" key="12">
    <source>
        <dbReference type="Proteomes" id="UP000245119"/>
    </source>
</evidence>
<protein>
    <submittedName>
        <fullName evidence="11">Uncharacterized protein</fullName>
    </submittedName>
</protein>
<dbReference type="GO" id="GO:0007156">
    <property type="term" value="P:homophilic cell adhesion via plasma membrane adhesion molecules"/>
    <property type="evidence" value="ECO:0007669"/>
    <property type="project" value="InterPro"/>
</dbReference>
<name>A0A2T7PWH3_POMCA</name>
<keyword evidence="6" id="KW-0472">Membrane</keyword>
<dbReference type="CDD" id="cd11304">
    <property type="entry name" value="Cadherin_repeat"/>
    <property type="match status" value="5"/>
</dbReference>
<dbReference type="AlphaFoldDB" id="A0A2T7PWH3"/>
<dbReference type="FunFam" id="2.60.40.60:FF:000020">
    <property type="entry name" value="Dachsous cadherin-related 1b"/>
    <property type="match status" value="2"/>
</dbReference>
<keyword evidence="12" id="KW-1185">Reference proteome</keyword>
<keyword evidence="8" id="KW-0732">Signal</keyword>
<dbReference type="SMART" id="SM00110">
    <property type="entry name" value="C1Q"/>
    <property type="match status" value="2"/>
</dbReference>
<evidence type="ECO:0000256" key="4">
    <source>
        <dbReference type="ARBA" id="ARBA00022837"/>
    </source>
</evidence>
<dbReference type="GO" id="GO:0016477">
    <property type="term" value="P:cell migration"/>
    <property type="evidence" value="ECO:0007669"/>
    <property type="project" value="TreeGrafter"/>
</dbReference>
<evidence type="ECO:0000256" key="6">
    <source>
        <dbReference type="ARBA" id="ARBA00023136"/>
    </source>
</evidence>
<dbReference type="SUPFAM" id="SSF49842">
    <property type="entry name" value="TNF-like"/>
    <property type="match status" value="2"/>
</dbReference>
<dbReference type="PRINTS" id="PR00205">
    <property type="entry name" value="CADHERIN"/>
</dbReference>
<dbReference type="GO" id="GO:0005509">
    <property type="term" value="F:calcium ion binding"/>
    <property type="evidence" value="ECO:0007669"/>
    <property type="project" value="UniProtKB-UniRule"/>
</dbReference>
<dbReference type="FunFam" id="2.60.40.60:FF:000015">
    <property type="entry name" value="FAT atypical cadherin 1"/>
    <property type="match status" value="1"/>
</dbReference>
<evidence type="ECO:0000259" key="10">
    <source>
        <dbReference type="PROSITE" id="PS50871"/>
    </source>
</evidence>
<gene>
    <name evidence="11" type="ORF">C0Q70_00373</name>
</gene>
<evidence type="ECO:0000259" key="9">
    <source>
        <dbReference type="PROSITE" id="PS50268"/>
    </source>
</evidence>
<reference evidence="11 12" key="1">
    <citation type="submission" date="2018-04" db="EMBL/GenBank/DDBJ databases">
        <title>The genome of golden apple snail Pomacea canaliculata provides insight into stress tolerance and invasive adaptation.</title>
        <authorList>
            <person name="Liu C."/>
            <person name="Liu B."/>
            <person name="Ren Y."/>
            <person name="Zhang Y."/>
            <person name="Wang H."/>
            <person name="Li S."/>
            <person name="Jiang F."/>
            <person name="Yin L."/>
            <person name="Zhang G."/>
            <person name="Qian W."/>
            <person name="Fan W."/>
        </authorList>
    </citation>
    <scope>NUCLEOTIDE SEQUENCE [LARGE SCALE GENOMIC DNA]</scope>
    <source>
        <strain evidence="11">SZHN2017</strain>
        <tissue evidence="11">Muscle</tissue>
    </source>
</reference>
<keyword evidence="4 7" id="KW-0106">Calcium</keyword>
<feature type="domain" description="Cadherin" evidence="9">
    <location>
        <begin position="881"/>
        <end position="985"/>
    </location>
</feature>
<dbReference type="STRING" id="400727.A0A2T7PWH3"/>
<feature type="domain" description="Cadherin" evidence="9">
    <location>
        <begin position="82"/>
        <end position="187"/>
    </location>
</feature>
<accession>A0A2T7PWH3</accession>
<dbReference type="InterPro" id="IPR020894">
    <property type="entry name" value="Cadherin_CS"/>
</dbReference>
<dbReference type="GO" id="GO:0008013">
    <property type="term" value="F:beta-catenin binding"/>
    <property type="evidence" value="ECO:0007669"/>
    <property type="project" value="TreeGrafter"/>
</dbReference>
<evidence type="ECO:0000256" key="7">
    <source>
        <dbReference type="PROSITE-ProRule" id="PRU00043"/>
    </source>
</evidence>
<feature type="domain" description="Cadherin" evidence="9">
    <location>
        <begin position="691"/>
        <end position="792"/>
    </location>
</feature>
<keyword evidence="2" id="KW-0812">Transmembrane</keyword>
<evidence type="ECO:0000313" key="11">
    <source>
        <dbReference type="EMBL" id="PVD37772.1"/>
    </source>
</evidence>
<dbReference type="InterPro" id="IPR008983">
    <property type="entry name" value="Tumour_necrosis_fac-like_dom"/>
</dbReference>